<reference evidence="1" key="1">
    <citation type="journal article" date="2021" name="Proc. Natl. Acad. Sci. U.S.A.">
        <title>A Catalog of Tens of Thousands of Viruses from Human Metagenomes Reveals Hidden Associations with Chronic Diseases.</title>
        <authorList>
            <person name="Tisza M.J."/>
            <person name="Buck C.B."/>
        </authorList>
    </citation>
    <scope>NUCLEOTIDE SEQUENCE</scope>
    <source>
        <strain evidence="1">Ctrpg19</strain>
    </source>
</reference>
<proteinExistence type="predicted"/>
<protein>
    <submittedName>
        <fullName evidence="1">Uncharacterized protein</fullName>
    </submittedName>
</protein>
<sequence>MSDYETVDIIGDICTLTTIPRRSMNRLVKHENWCICEALQESRLKKENISVLDIGIGTLYIEVGEETVQYKFIPSRSLESNIVDTITNGKNPLVVNVEDTFADRITKTYKDVF</sequence>
<accession>A0A8S5MLB9</accession>
<evidence type="ECO:0000313" key="1">
    <source>
        <dbReference type="EMBL" id="DAD82707.1"/>
    </source>
</evidence>
<name>A0A8S5MLB9_9CAUD</name>
<organism evidence="1">
    <name type="scientific">Siphoviridae sp. ctrpg19</name>
    <dbReference type="NCBI Taxonomy" id="2826481"/>
    <lineage>
        <taxon>Viruses</taxon>
        <taxon>Duplodnaviria</taxon>
        <taxon>Heunggongvirae</taxon>
        <taxon>Uroviricota</taxon>
        <taxon>Caudoviricetes</taxon>
    </lineage>
</organism>
<dbReference type="EMBL" id="BK014923">
    <property type="protein sequence ID" value="DAD82707.1"/>
    <property type="molecule type" value="Genomic_DNA"/>
</dbReference>